<comment type="similarity">
    <text evidence="3 7">Belongs to the inositol monophosphatase superfamily.</text>
</comment>
<evidence type="ECO:0000256" key="5">
    <source>
        <dbReference type="ARBA" id="ARBA00022801"/>
    </source>
</evidence>
<organism evidence="8 9">
    <name type="scientific">Labrys wisconsinensis</name>
    <dbReference type="NCBI Taxonomy" id="425677"/>
    <lineage>
        <taxon>Bacteria</taxon>
        <taxon>Pseudomonadati</taxon>
        <taxon>Pseudomonadota</taxon>
        <taxon>Alphaproteobacteria</taxon>
        <taxon>Hyphomicrobiales</taxon>
        <taxon>Xanthobacteraceae</taxon>
        <taxon>Labrys</taxon>
    </lineage>
</organism>
<dbReference type="SUPFAM" id="SSF56655">
    <property type="entry name" value="Carbohydrate phosphatase"/>
    <property type="match status" value="1"/>
</dbReference>
<keyword evidence="5 7" id="KW-0378">Hydrolase</keyword>
<dbReference type="InterPro" id="IPR000760">
    <property type="entry name" value="Inositol_monophosphatase-like"/>
</dbReference>
<evidence type="ECO:0000313" key="8">
    <source>
        <dbReference type="EMBL" id="MDQ0471774.1"/>
    </source>
</evidence>
<dbReference type="InterPro" id="IPR033942">
    <property type="entry name" value="IMPase"/>
</dbReference>
<dbReference type="InterPro" id="IPR020583">
    <property type="entry name" value="Inositol_monoP_metal-BS"/>
</dbReference>
<keyword evidence="4 7" id="KW-0479">Metal-binding</keyword>
<comment type="cofactor">
    <cofactor evidence="2 7">
        <name>Mg(2+)</name>
        <dbReference type="ChEBI" id="CHEBI:18420"/>
    </cofactor>
</comment>
<protein>
    <recommendedName>
        <fullName evidence="7">Inositol-1-monophosphatase</fullName>
        <ecNumber evidence="7">3.1.3.25</ecNumber>
    </recommendedName>
</protein>
<comment type="caution">
    <text evidence="8">The sequence shown here is derived from an EMBL/GenBank/DDBJ whole genome shotgun (WGS) entry which is preliminary data.</text>
</comment>
<dbReference type="PROSITE" id="PS00630">
    <property type="entry name" value="IMP_2"/>
    <property type="match status" value="1"/>
</dbReference>
<dbReference type="RefSeq" id="WP_307277504.1">
    <property type="nucleotide sequence ID" value="NZ_JAUSVX010000010.1"/>
</dbReference>
<dbReference type="Proteomes" id="UP001242480">
    <property type="component" value="Unassembled WGS sequence"/>
</dbReference>
<dbReference type="Gene3D" id="3.30.540.10">
    <property type="entry name" value="Fructose-1,6-Bisphosphatase, subunit A, domain 1"/>
    <property type="match status" value="1"/>
</dbReference>
<evidence type="ECO:0000313" key="9">
    <source>
        <dbReference type="Proteomes" id="UP001242480"/>
    </source>
</evidence>
<dbReference type="InterPro" id="IPR022337">
    <property type="entry name" value="Inositol_monophosphatase_SuhB"/>
</dbReference>
<evidence type="ECO:0000256" key="3">
    <source>
        <dbReference type="ARBA" id="ARBA00009759"/>
    </source>
</evidence>
<sequence length="262" mass="27872">MLRSPLMNVMVNAVLKAGKGLKRDFGEVENLQVSAKGPGDFVSIADKKAERVLHQELDKARPGYGFVMEEGGVIEGSDKTHRWHIDPLDGTTNFLHGLPFFSTSVALERDGVLVAGVVYNPATEDLFVAERGAGAFHNDRRIRVSGRRLMAEALVCAAVMQIGRGNHATNLADVGAVMARVAGVRHMGSVALELAYVAAGRFDGLVERWLSSWDIAAGIVLVREAGGFVSDPRGGDTMLASGDVVAGNEAIHKGILTTLAKA</sequence>
<comment type="catalytic activity">
    <reaction evidence="1 7">
        <text>a myo-inositol phosphate + H2O = myo-inositol + phosphate</text>
        <dbReference type="Rhea" id="RHEA:24056"/>
        <dbReference type="ChEBI" id="CHEBI:15377"/>
        <dbReference type="ChEBI" id="CHEBI:17268"/>
        <dbReference type="ChEBI" id="CHEBI:43474"/>
        <dbReference type="ChEBI" id="CHEBI:84139"/>
        <dbReference type="EC" id="3.1.3.25"/>
    </reaction>
</comment>
<dbReference type="GO" id="GO:0052834">
    <property type="term" value="F:inositol monophosphate phosphatase activity"/>
    <property type="evidence" value="ECO:0007669"/>
    <property type="project" value="UniProtKB-EC"/>
</dbReference>
<dbReference type="PROSITE" id="PS00629">
    <property type="entry name" value="IMP_1"/>
    <property type="match status" value="1"/>
</dbReference>
<dbReference type="Gene3D" id="3.40.190.80">
    <property type="match status" value="1"/>
</dbReference>
<dbReference type="InterPro" id="IPR020550">
    <property type="entry name" value="Inositol_monophosphatase_CS"/>
</dbReference>
<name>A0ABU0JBX8_9HYPH</name>
<evidence type="ECO:0000256" key="1">
    <source>
        <dbReference type="ARBA" id="ARBA00001033"/>
    </source>
</evidence>
<dbReference type="PANTHER" id="PTHR20854">
    <property type="entry name" value="INOSITOL MONOPHOSPHATASE"/>
    <property type="match status" value="1"/>
</dbReference>
<evidence type="ECO:0000256" key="6">
    <source>
        <dbReference type="ARBA" id="ARBA00022842"/>
    </source>
</evidence>
<keyword evidence="9" id="KW-1185">Reference proteome</keyword>
<keyword evidence="6 7" id="KW-0460">Magnesium</keyword>
<dbReference type="CDD" id="cd01639">
    <property type="entry name" value="IMPase"/>
    <property type="match status" value="1"/>
</dbReference>
<reference evidence="8 9" key="1">
    <citation type="submission" date="2023-07" db="EMBL/GenBank/DDBJ databases">
        <title>Genomic Encyclopedia of Type Strains, Phase IV (KMG-IV): sequencing the most valuable type-strain genomes for metagenomic binning, comparative biology and taxonomic classification.</title>
        <authorList>
            <person name="Goeker M."/>
        </authorList>
    </citation>
    <scope>NUCLEOTIDE SEQUENCE [LARGE SCALE GENOMIC DNA]</scope>
    <source>
        <strain evidence="8 9">DSM 19619</strain>
    </source>
</reference>
<proteinExistence type="inferred from homology"/>
<evidence type="ECO:0000256" key="7">
    <source>
        <dbReference type="RuleBase" id="RU364068"/>
    </source>
</evidence>
<dbReference type="PRINTS" id="PR01959">
    <property type="entry name" value="SBIMPHPHTASE"/>
</dbReference>
<accession>A0ABU0JBX8</accession>
<dbReference type="EMBL" id="JAUSVX010000010">
    <property type="protein sequence ID" value="MDQ0471774.1"/>
    <property type="molecule type" value="Genomic_DNA"/>
</dbReference>
<dbReference type="Pfam" id="PF00459">
    <property type="entry name" value="Inositol_P"/>
    <property type="match status" value="1"/>
</dbReference>
<gene>
    <name evidence="8" type="ORF">QO011_004801</name>
</gene>
<dbReference type="PRINTS" id="PR00377">
    <property type="entry name" value="IMPHPHTASES"/>
</dbReference>
<dbReference type="PANTHER" id="PTHR20854:SF4">
    <property type="entry name" value="INOSITOL-1-MONOPHOSPHATASE-RELATED"/>
    <property type="match status" value="1"/>
</dbReference>
<dbReference type="EC" id="3.1.3.25" evidence="7"/>
<evidence type="ECO:0000256" key="2">
    <source>
        <dbReference type="ARBA" id="ARBA00001946"/>
    </source>
</evidence>
<evidence type="ECO:0000256" key="4">
    <source>
        <dbReference type="ARBA" id="ARBA00022723"/>
    </source>
</evidence>